<proteinExistence type="inferred from homology"/>
<dbReference type="InterPro" id="IPR011990">
    <property type="entry name" value="TPR-like_helical_dom_sf"/>
</dbReference>
<dbReference type="InterPro" id="IPR029055">
    <property type="entry name" value="Ntn_hydrolases_N"/>
</dbReference>
<sequence>MTTYRKNLVAFLFSIFFSLPASNACTIFIANDGRHVWIGNNEDEAPSLNYRLWYFPALKKSYGYMIWTELSSDEKTNIQMYKNPQGGMNTKGLFVDYTAIDEIPATRDPKKTDRETEVATDILKRCKTVDEALQFISQFNLVRLTGAQLFISDASGDYATVHGSYVIRRAAKNFALTNYSINNQHHEACWRRDLANEYLRQEKNYGLQDIVEILQKTAQKKPSNLVSNYSMAAELKKKTIHLYYKNDFALPVVISLHEELKKGKHFQDMQAYFPKSIAPVILEKYTAEGIDSALAAYDSLRKYHPHDYNFKNNDAVELAAQAIAMGHTKDGIRFLERLKAYDPEKLEIDTWLATAYRKEGRIAESDRCFAKALAADPYNYAATLFGKQHDQTITFTMNDFEGAEQVSLTGDFSNWAILPMQKEKGRWTCTVSLPKGEYRYKFIVNGLYLADQLNLLYAGSGPDIYSILYVW</sequence>
<accession>A0ABR6DKQ1</accession>
<keyword evidence="2" id="KW-0732">Signal</keyword>
<dbReference type="Gene3D" id="3.60.60.10">
    <property type="entry name" value="Penicillin V Acylase, Chain A"/>
    <property type="match status" value="1"/>
</dbReference>
<comment type="caution">
    <text evidence="4">The sequence shown here is derived from an EMBL/GenBank/DDBJ whole genome shotgun (WGS) entry which is preliminary data.</text>
</comment>
<dbReference type="Proteomes" id="UP000555003">
    <property type="component" value="Unassembled WGS sequence"/>
</dbReference>
<dbReference type="Gene3D" id="1.25.40.10">
    <property type="entry name" value="Tetratricopeptide repeat domain"/>
    <property type="match status" value="1"/>
</dbReference>
<dbReference type="PANTHER" id="PTHR10343">
    <property type="entry name" value="5'-AMP-ACTIVATED PROTEIN KINASE , BETA SUBUNIT"/>
    <property type="match status" value="1"/>
</dbReference>
<evidence type="ECO:0000313" key="5">
    <source>
        <dbReference type="Proteomes" id="UP000555003"/>
    </source>
</evidence>
<feature type="signal peptide" evidence="2">
    <location>
        <begin position="1"/>
        <end position="23"/>
    </location>
</feature>
<dbReference type="InterPro" id="IPR013783">
    <property type="entry name" value="Ig-like_fold"/>
</dbReference>
<dbReference type="RefSeq" id="WP_220477615.1">
    <property type="nucleotide sequence ID" value="NZ_JACJIS010000001.1"/>
</dbReference>
<organism evidence="4 5">
    <name type="scientific">Flavobacterium gossypii</name>
    <dbReference type="NCBI Taxonomy" id="1646119"/>
    <lineage>
        <taxon>Bacteria</taxon>
        <taxon>Pseudomonadati</taxon>
        <taxon>Bacteroidota</taxon>
        <taxon>Flavobacteriia</taxon>
        <taxon>Flavobacteriales</taxon>
        <taxon>Flavobacteriaceae</taxon>
        <taxon>Flavobacterium</taxon>
    </lineage>
</organism>
<dbReference type="Pfam" id="PF16561">
    <property type="entry name" value="AMPK1_CBM"/>
    <property type="match status" value="1"/>
</dbReference>
<keyword evidence="5" id="KW-1185">Reference proteome</keyword>
<comment type="similarity">
    <text evidence="1">Belongs to the 5'-AMP-activated protein kinase beta subunit family.</text>
</comment>
<evidence type="ECO:0000256" key="2">
    <source>
        <dbReference type="SAM" id="SignalP"/>
    </source>
</evidence>
<dbReference type="Gene3D" id="2.60.40.10">
    <property type="entry name" value="Immunoglobulins"/>
    <property type="match status" value="1"/>
</dbReference>
<dbReference type="SUPFAM" id="SSF81296">
    <property type="entry name" value="E set domains"/>
    <property type="match status" value="1"/>
</dbReference>
<dbReference type="PANTHER" id="PTHR10343:SF84">
    <property type="entry name" value="5'-AMP-ACTIVATED PROTEIN KINASE SUBUNIT BETA-1"/>
    <property type="match status" value="1"/>
</dbReference>
<dbReference type="EMBL" id="JACJIS010000001">
    <property type="protein sequence ID" value="MBA9072008.1"/>
    <property type="molecule type" value="Genomic_DNA"/>
</dbReference>
<protein>
    <submittedName>
        <fullName evidence="4">Tetratricopeptide (TPR) repeat protein</fullName>
    </submittedName>
</protein>
<gene>
    <name evidence="4" type="ORF">GGR22_000134</name>
</gene>
<dbReference type="InterPro" id="IPR050827">
    <property type="entry name" value="CRP1_MDG1_kinase"/>
</dbReference>
<dbReference type="InterPro" id="IPR032640">
    <property type="entry name" value="AMPK1_CBM"/>
</dbReference>
<name>A0ABR6DKQ1_9FLAO</name>
<dbReference type="SUPFAM" id="SSF48452">
    <property type="entry name" value="TPR-like"/>
    <property type="match status" value="1"/>
</dbReference>
<dbReference type="CDD" id="cd02859">
    <property type="entry name" value="E_set_AMPKbeta_like_N"/>
    <property type="match status" value="1"/>
</dbReference>
<feature type="domain" description="AMP-activated protein kinase glycogen-binding" evidence="3">
    <location>
        <begin position="401"/>
        <end position="448"/>
    </location>
</feature>
<reference evidence="4 5" key="1">
    <citation type="submission" date="2020-08" db="EMBL/GenBank/DDBJ databases">
        <title>Genomic Encyclopedia of Type Strains, Phase IV (KMG-IV): sequencing the most valuable type-strain genomes for metagenomic binning, comparative biology and taxonomic classification.</title>
        <authorList>
            <person name="Goeker M."/>
        </authorList>
    </citation>
    <scope>NUCLEOTIDE SEQUENCE [LARGE SCALE GENOMIC DNA]</scope>
    <source>
        <strain evidence="4 5">DSM 100397</strain>
    </source>
</reference>
<dbReference type="InterPro" id="IPR014756">
    <property type="entry name" value="Ig_E-set"/>
</dbReference>
<dbReference type="SUPFAM" id="SSF56235">
    <property type="entry name" value="N-terminal nucleophile aminohydrolases (Ntn hydrolases)"/>
    <property type="match status" value="1"/>
</dbReference>
<evidence type="ECO:0000256" key="1">
    <source>
        <dbReference type="ARBA" id="ARBA00010926"/>
    </source>
</evidence>
<evidence type="ECO:0000259" key="3">
    <source>
        <dbReference type="Pfam" id="PF16561"/>
    </source>
</evidence>
<feature type="chain" id="PRO_5045950173" evidence="2">
    <location>
        <begin position="24"/>
        <end position="471"/>
    </location>
</feature>
<evidence type="ECO:0000313" key="4">
    <source>
        <dbReference type="EMBL" id="MBA9072008.1"/>
    </source>
</evidence>